<dbReference type="Proteomes" id="UP000594430">
    <property type="component" value="Chromosome"/>
</dbReference>
<dbReference type="InterPro" id="IPR031893">
    <property type="entry name" value="Phage_tail_APC"/>
</dbReference>
<dbReference type="RefSeq" id="WP_196110574.1">
    <property type="nucleotide sequence ID" value="NZ_CP064943.1"/>
</dbReference>
<evidence type="ECO:0000313" key="3">
    <source>
        <dbReference type="Proteomes" id="UP000594430"/>
    </source>
</evidence>
<feature type="domain" description="Phage tail assembly chaperone-like" evidence="1">
    <location>
        <begin position="63"/>
        <end position="124"/>
    </location>
</feature>
<dbReference type="Gene3D" id="6.10.140.1310">
    <property type="match status" value="1"/>
</dbReference>
<organism evidence="2 3">
    <name type="scientific">Pseudomonas fulva</name>
    <dbReference type="NCBI Taxonomy" id="47880"/>
    <lineage>
        <taxon>Bacteria</taxon>
        <taxon>Pseudomonadati</taxon>
        <taxon>Pseudomonadota</taxon>
        <taxon>Gammaproteobacteria</taxon>
        <taxon>Pseudomonadales</taxon>
        <taxon>Pseudomonadaceae</taxon>
        <taxon>Pseudomonas</taxon>
    </lineage>
</organism>
<protein>
    <recommendedName>
        <fullName evidence="1">Phage tail assembly chaperone-like domain-containing protein</fullName>
    </recommendedName>
</protein>
<proteinExistence type="predicted"/>
<gene>
    <name evidence="2" type="ORF">IZU98_08095</name>
</gene>
<dbReference type="Pfam" id="PF16778">
    <property type="entry name" value="Phage_tail_APC"/>
    <property type="match status" value="1"/>
</dbReference>
<dbReference type="AlphaFoldDB" id="A0A7S9Q9V2"/>
<name>A0A7S9Q9V2_9PSED</name>
<sequence>MSKSKAHYGARDNRVFAIGEVRGSDRFIEIENFEEAMEAFNAQKDLVVEDGLLVIRESRALQMQEVRRVRDDLLARSDVMKLTLDDQAEISGVENKHVRQGLAAYRQALRDVTLQDPFAVNWPTLETNDE</sequence>
<evidence type="ECO:0000313" key="2">
    <source>
        <dbReference type="EMBL" id="QPH50647.1"/>
    </source>
</evidence>
<dbReference type="EMBL" id="CP064946">
    <property type="protein sequence ID" value="QPH50647.1"/>
    <property type="molecule type" value="Genomic_DNA"/>
</dbReference>
<reference evidence="2 3" key="1">
    <citation type="submission" date="2020-11" db="EMBL/GenBank/DDBJ databases">
        <title>Pseudomonas fulva producing VIM-24.</title>
        <authorList>
            <person name="Liu S."/>
        </authorList>
    </citation>
    <scope>NUCLEOTIDE SEQUENCE [LARGE SCALE GENOMIC DNA]</scope>
    <source>
        <strain evidence="2 3">ZDHY414</strain>
    </source>
</reference>
<evidence type="ECO:0000259" key="1">
    <source>
        <dbReference type="Pfam" id="PF16778"/>
    </source>
</evidence>
<accession>A0A7S9Q9V2</accession>